<evidence type="ECO:0000259" key="5">
    <source>
        <dbReference type="Pfam" id="PF13354"/>
    </source>
</evidence>
<proteinExistence type="inferred from homology"/>
<protein>
    <recommendedName>
        <fullName evidence="3">beta-lactamase</fullName>
        <ecNumber evidence="3">3.5.2.6</ecNumber>
    </recommendedName>
</protein>
<organism evidence="6 7">
    <name type="scientific">Ancylobacter tetraedralis</name>
    <dbReference type="NCBI Taxonomy" id="217068"/>
    <lineage>
        <taxon>Bacteria</taxon>
        <taxon>Pseudomonadati</taxon>
        <taxon>Pseudomonadota</taxon>
        <taxon>Alphaproteobacteria</taxon>
        <taxon>Hyphomicrobiales</taxon>
        <taxon>Xanthobacteraceae</taxon>
        <taxon>Ancylobacter</taxon>
    </lineage>
</organism>
<comment type="similarity">
    <text evidence="2">Belongs to the class-A beta-lactamase family.</text>
</comment>
<evidence type="ECO:0000313" key="6">
    <source>
        <dbReference type="EMBL" id="MBB3771331.1"/>
    </source>
</evidence>
<dbReference type="GO" id="GO:0046677">
    <property type="term" value="P:response to antibiotic"/>
    <property type="evidence" value="ECO:0007669"/>
    <property type="project" value="InterPro"/>
</dbReference>
<feature type="signal peptide" evidence="4">
    <location>
        <begin position="1"/>
        <end position="30"/>
    </location>
</feature>
<dbReference type="Proteomes" id="UP000533469">
    <property type="component" value="Unassembled WGS sequence"/>
</dbReference>
<reference evidence="6 7" key="1">
    <citation type="submission" date="2020-08" db="EMBL/GenBank/DDBJ databases">
        <title>Genomic Encyclopedia of Type Strains, Phase IV (KMG-IV): sequencing the most valuable type-strain genomes for metagenomic binning, comparative biology and taxonomic classification.</title>
        <authorList>
            <person name="Goeker M."/>
        </authorList>
    </citation>
    <scope>NUCLEOTIDE SEQUENCE [LARGE SCALE GENOMIC DNA]</scope>
    <source>
        <strain evidence="6 7">DSM 5895</strain>
    </source>
</reference>
<dbReference type="EC" id="3.5.2.6" evidence="3"/>
<accession>A0A839Z827</accession>
<dbReference type="SUPFAM" id="SSF56601">
    <property type="entry name" value="beta-lactamase/transpeptidase-like"/>
    <property type="match status" value="1"/>
</dbReference>
<dbReference type="InterPro" id="IPR012338">
    <property type="entry name" value="Beta-lactam/transpept-like"/>
</dbReference>
<evidence type="ECO:0000256" key="3">
    <source>
        <dbReference type="ARBA" id="ARBA00012865"/>
    </source>
</evidence>
<dbReference type="InterPro" id="IPR000871">
    <property type="entry name" value="Beta-lactam_class-A"/>
</dbReference>
<keyword evidence="4" id="KW-0732">Signal</keyword>
<keyword evidence="7" id="KW-1185">Reference proteome</keyword>
<dbReference type="Pfam" id="PF13354">
    <property type="entry name" value="Beta-lactamase2"/>
    <property type="match status" value="1"/>
</dbReference>
<comment type="catalytic activity">
    <reaction evidence="1">
        <text>a beta-lactam + H2O = a substituted beta-amino acid</text>
        <dbReference type="Rhea" id="RHEA:20401"/>
        <dbReference type="ChEBI" id="CHEBI:15377"/>
        <dbReference type="ChEBI" id="CHEBI:35627"/>
        <dbReference type="ChEBI" id="CHEBI:140347"/>
        <dbReference type="EC" id="3.5.2.6"/>
    </reaction>
</comment>
<sequence>MPIDRRRFALSLLSTITVATAVLAPRHARAAAPAPAPRDILLDAFAAIEREAGGARLGVAVIDTASRDAIIGYHAQERFPLLSSFKLLAGAAVLAKVDAGQDRLDRRVTYDAASLVPYSPETSKHVADGMTLDAICAAAIGLSDNTAGNLQLHAIGGPPGLTGFLRGLGDPVTRLDRWEPELNAVGPGEERDTTTPAAMAQDVARLIAGEALSPASRERLATWLVASTTGGKRLRAGLPAQWRVGDKTGTARGSANDVAILWPPGRAPIVVAAYLKGSPRGLTENDPIFAAIGQAVASYVRG</sequence>
<feature type="chain" id="PRO_5032561545" description="beta-lactamase" evidence="4">
    <location>
        <begin position="31"/>
        <end position="302"/>
    </location>
</feature>
<evidence type="ECO:0000256" key="4">
    <source>
        <dbReference type="SAM" id="SignalP"/>
    </source>
</evidence>
<dbReference type="InterPro" id="IPR045155">
    <property type="entry name" value="Beta-lactam_cat"/>
</dbReference>
<dbReference type="PRINTS" id="PR00118">
    <property type="entry name" value="BLACTAMASEA"/>
</dbReference>
<dbReference type="PANTHER" id="PTHR35333">
    <property type="entry name" value="BETA-LACTAMASE"/>
    <property type="match status" value="1"/>
</dbReference>
<feature type="domain" description="Beta-lactamase class A catalytic" evidence="5">
    <location>
        <begin position="60"/>
        <end position="274"/>
    </location>
</feature>
<dbReference type="PANTHER" id="PTHR35333:SF3">
    <property type="entry name" value="BETA-LACTAMASE-TYPE TRANSPEPTIDASE FOLD CONTAINING PROTEIN"/>
    <property type="match status" value="1"/>
</dbReference>
<dbReference type="AlphaFoldDB" id="A0A839Z827"/>
<dbReference type="GO" id="GO:0030655">
    <property type="term" value="P:beta-lactam antibiotic catabolic process"/>
    <property type="evidence" value="ECO:0007669"/>
    <property type="project" value="InterPro"/>
</dbReference>
<dbReference type="Gene3D" id="3.40.710.10">
    <property type="entry name" value="DD-peptidase/beta-lactamase superfamily"/>
    <property type="match status" value="1"/>
</dbReference>
<evidence type="ECO:0000256" key="2">
    <source>
        <dbReference type="ARBA" id="ARBA00009009"/>
    </source>
</evidence>
<dbReference type="EMBL" id="JACICD010000003">
    <property type="protein sequence ID" value="MBB3771331.1"/>
    <property type="molecule type" value="Genomic_DNA"/>
</dbReference>
<gene>
    <name evidence="6" type="ORF">FHS55_001930</name>
</gene>
<evidence type="ECO:0000256" key="1">
    <source>
        <dbReference type="ARBA" id="ARBA00001526"/>
    </source>
</evidence>
<dbReference type="NCBIfam" id="NF033103">
    <property type="entry name" value="bla_class_A"/>
    <property type="match status" value="1"/>
</dbReference>
<keyword evidence="6" id="KW-0378">Hydrolase</keyword>
<evidence type="ECO:0000313" key="7">
    <source>
        <dbReference type="Proteomes" id="UP000533469"/>
    </source>
</evidence>
<name>A0A839Z827_9HYPH</name>
<dbReference type="GO" id="GO:0008800">
    <property type="term" value="F:beta-lactamase activity"/>
    <property type="evidence" value="ECO:0007669"/>
    <property type="project" value="UniProtKB-EC"/>
</dbReference>
<comment type="caution">
    <text evidence="6">The sequence shown here is derived from an EMBL/GenBank/DDBJ whole genome shotgun (WGS) entry which is preliminary data.</text>
</comment>